<name>A0A2H4YEK5_9CAUD</name>
<evidence type="ECO:0000313" key="2">
    <source>
        <dbReference type="Proteomes" id="UP000240934"/>
    </source>
</evidence>
<protein>
    <submittedName>
        <fullName evidence="1">Uncharacterized protein</fullName>
    </submittedName>
</protein>
<evidence type="ECO:0000313" key="1">
    <source>
        <dbReference type="EMBL" id="AUE22600.1"/>
    </source>
</evidence>
<organism evidence="1 2">
    <name type="scientific">Aeromonas phage Ah1</name>
    <dbReference type="NCBI Taxonomy" id="2053701"/>
    <lineage>
        <taxon>Viruses</taxon>
        <taxon>Duplodnaviria</taxon>
        <taxon>Heunggongvirae</taxon>
        <taxon>Uroviricota</taxon>
        <taxon>Caudoviricetes</taxon>
        <taxon>Pantevenvirales</taxon>
        <taxon>Straboviridae</taxon>
        <taxon>Cinqassovirus</taxon>
        <taxon>Cinqassovirus ah1</taxon>
    </lineage>
</organism>
<reference evidence="1 2" key="1">
    <citation type="submission" date="2017-10" db="EMBL/GenBank/DDBJ databases">
        <title>Antibacterial composition for extension of chilled fish shelf life and decreasing of risk of food-borne infections, bacteriophage strains for its preparation.</title>
        <authorList>
            <person name="Zulkarneev E.R."/>
            <person name="Aleshkin A.V."/>
            <person name="Rubalsky O.V."/>
            <person name="Kiseleva I.A."/>
            <person name="Rubalskii E.O."/>
            <person name="Lebedev S.N."/>
        </authorList>
    </citation>
    <scope>NUCLEOTIDE SEQUENCE [LARGE SCALE GENOMIC DNA]</scope>
</reference>
<keyword evidence="2" id="KW-1185">Reference proteome</keyword>
<dbReference type="Proteomes" id="UP000240934">
    <property type="component" value="Segment"/>
</dbReference>
<gene>
    <name evidence="1" type="ORF">Ah1_00059</name>
</gene>
<accession>A0A2H4YEK5</accession>
<sequence>MMIRLRADFYFQKVVDVWDLPDIMSSLKPINEFN</sequence>
<dbReference type="EMBL" id="MG250483">
    <property type="protein sequence ID" value="AUE22600.1"/>
    <property type="molecule type" value="Genomic_DNA"/>
</dbReference>
<proteinExistence type="predicted"/>